<evidence type="ECO:0000256" key="2">
    <source>
        <dbReference type="ARBA" id="ARBA00022857"/>
    </source>
</evidence>
<gene>
    <name evidence="5" type="ORF">NliqN6_6137</name>
</gene>
<reference evidence="5" key="1">
    <citation type="submission" date="2020-07" db="EMBL/GenBank/DDBJ databases">
        <title>Draft Genome Sequence of a Deep-Sea Yeast, Naganishia (Cryptococcus) liquefaciens strain N6.</title>
        <authorList>
            <person name="Han Y.W."/>
            <person name="Kajitani R."/>
            <person name="Morimoto H."/>
            <person name="Parhat M."/>
            <person name="Tsubouchi H."/>
            <person name="Bakenova O."/>
            <person name="Ogata M."/>
            <person name="Argunhan B."/>
            <person name="Aoki R."/>
            <person name="Kajiwara S."/>
            <person name="Itoh T."/>
            <person name="Iwasaki H."/>
        </authorList>
    </citation>
    <scope>NUCLEOTIDE SEQUENCE</scope>
    <source>
        <strain evidence="5">N6</strain>
    </source>
</reference>
<protein>
    <recommendedName>
        <fullName evidence="7">NAD(P)-binding protein</fullName>
    </recommendedName>
</protein>
<organism evidence="5 6">
    <name type="scientific">Naganishia liquefaciens</name>
    <dbReference type="NCBI Taxonomy" id="104408"/>
    <lineage>
        <taxon>Eukaryota</taxon>
        <taxon>Fungi</taxon>
        <taxon>Dikarya</taxon>
        <taxon>Basidiomycota</taxon>
        <taxon>Agaricomycotina</taxon>
        <taxon>Tremellomycetes</taxon>
        <taxon>Filobasidiales</taxon>
        <taxon>Filobasidiaceae</taxon>
        <taxon>Naganishia</taxon>
    </lineage>
</organism>
<keyword evidence="3" id="KW-0560">Oxidoreductase</keyword>
<evidence type="ECO:0008006" key="7">
    <source>
        <dbReference type="Google" id="ProtNLM"/>
    </source>
</evidence>
<evidence type="ECO:0000313" key="5">
    <source>
        <dbReference type="EMBL" id="GHJ89735.1"/>
    </source>
</evidence>
<keyword evidence="2" id="KW-0521">NADP</keyword>
<dbReference type="Pfam" id="PF00106">
    <property type="entry name" value="adh_short"/>
    <property type="match status" value="2"/>
</dbReference>
<dbReference type="OrthoDB" id="1933717at2759"/>
<evidence type="ECO:0000256" key="3">
    <source>
        <dbReference type="ARBA" id="ARBA00023002"/>
    </source>
</evidence>
<dbReference type="PRINTS" id="PR00080">
    <property type="entry name" value="SDRFAMILY"/>
</dbReference>
<dbReference type="PANTHER" id="PTHR43963">
    <property type="entry name" value="CARBONYL REDUCTASE 1-RELATED"/>
    <property type="match status" value="1"/>
</dbReference>
<evidence type="ECO:0000256" key="4">
    <source>
        <dbReference type="RuleBase" id="RU000363"/>
    </source>
</evidence>
<keyword evidence="6" id="KW-1185">Reference proteome</keyword>
<sequence>MSKPLVVIVSGANRGIGQAICHGILALPHRITLFAASRSGADLAFSPSHGSTVVYPKLDITDEESIRALVERVQREGGVDALVNNAGVNLDNKYTLENAKTTLKTNYEGTLNMNRAFLPLVRASKGRIINLSSVGSQLKPYSPAIQSRFRNVESLDEIQALADEYISNVEARNETDSGWGGPGRSYSVSKALINAFTRVLARQEEAQGSGVLVNCCCPGWVSTDMGALVGKPPKSPAEGAKIPLKLAFGDIQGVSGAYWANDSISSTDDGKVQEW</sequence>
<evidence type="ECO:0000313" key="6">
    <source>
        <dbReference type="Proteomes" id="UP000620104"/>
    </source>
</evidence>
<accession>A0A8H3TYV6</accession>
<evidence type="ECO:0000256" key="1">
    <source>
        <dbReference type="ARBA" id="ARBA00006484"/>
    </source>
</evidence>
<comment type="similarity">
    <text evidence="1 4">Belongs to the short-chain dehydrogenases/reductases (SDR) family.</text>
</comment>
<dbReference type="GO" id="GO:0016491">
    <property type="term" value="F:oxidoreductase activity"/>
    <property type="evidence" value="ECO:0007669"/>
    <property type="project" value="UniProtKB-KW"/>
</dbReference>
<comment type="caution">
    <text evidence="5">The sequence shown here is derived from an EMBL/GenBank/DDBJ whole genome shotgun (WGS) entry which is preliminary data.</text>
</comment>
<dbReference type="PANTHER" id="PTHR43963:SF6">
    <property type="entry name" value="CHAIN DEHYDROGENASE FAMILY PROTEIN, PUTATIVE (AFU_ORTHOLOGUE AFUA_3G15350)-RELATED"/>
    <property type="match status" value="1"/>
</dbReference>
<dbReference type="InterPro" id="IPR036291">
    <property type="entry name" value="NAD(P)-bd_dom_sf"/>
</dbReference>
<name>A0A8H3TYV6_9TREE</name>
<dbReference type="SUPFAM" id="SSF51735">
    <property type="entry name" value="NAD(P)-binding Rossmann-fold domains"/>
    <property type="match status" value="1"/>
</dbReference>
<dbReference type="Gene3D" id="3.40.50.720">
    <property type="entry name" value="NAD(P)-binding Rossmann-like Domain"/>
    <property type="match status" value="1"/>
</dbReference>
<proteinExistence type="inferred from homology"/>
<dbReference type="PRINTS" id="PR00081">
    <property type="entry name" value="GDHRDH"/>
</dbReference>
<dbReference type="EMBL" id="BLZA01000049">
    <property type="protein sequence ID" value="GHJ89735.1"/>
    <property type="molecule type" value="Genomic_DNA"/>
</dbReference>
<dbReference type="AlphaFoldDB" id="A0A8H3TYV6"/>
<dbReference type="Proteomes" id="UP000620104">
    <property type="component" value="Unassembled WGS sequence"/>
</dbReference>
<dbReference type="InterPro" id="IPR002347">
    <property type="entry name" value="SDR_fam"/>
</dbReference>